<name>A0A8S5PNW7_9CAUD</name>
<dbReference type="EMBL" id="BK015477">
    <property type="protein sequence ID" value="DAE08855.1"/>
    <property type="molecule type" value="Genomic_DNA"/>
</dbReference>
<proteinExistence type="predicted"/>
<organism evidence="1">
    <name type="scientific">Podoviridae sp. ct8dV2</name>
    <dbReference type="NCBI Taxonomy" id="2825222"/>
    <lineage>
        <taxon>Viruses</taxon>
        <taxon>Duplodnaviria</taxon>
        <taxon>Heunggongvirae</taxon>
        <taxon>Uroviricota</taxon>
        <taxon>Caudoviricetes</taxon>
    </lineage>
</organism>
<protein>
    <submittedName>
        <fullName evidence="1">Zinc-ribbon domain protein</fullName>
    </submittedName>
</protein>
<reference evidence="1" key="1">
    <citation type="journal article" date="2021" name="Proc. Natl. Acad. Sci. U.S.A.">
        <title>A Catalog of Tens of Thousands of Viruses from Human Metagenomes Reveals Hidden Associations with Chronic Diseases.</title>
        <authorList>
            <person name="Tisza M.J."/>
            <person name="Buck C.B."/>
        </authorList>
    </citation>
    <scope>NUCLEOTIDE SEQUENCE</scope>
    <source>
        <strain evidence="1">Ct8dV2</strain>
    </source>
</reference>
<evidence type="ECO:0000313" key="1">
    <source>
        <dbReference type="EMBL" id="DAE08855.1"/>
    </source>
</evidence>
<accession>A0A8S5PNW7</accession>
<sequence>MKTAVKKNPEQEIRCPKCRRLILKAERIVPGTVLLLRCTRNGCEYSKKQFKVTYIV</sequence>